<feature type="coiled-coil region" evidence="1">
    <location>
        <begin position="24"/>
        <end position="51"/>
    </location>
</feature>
<protein>
    <submittedName>
        <fullName evidence="3">Uncharacterized protein</fullName>
    </submittedName>
</protein>
<proteinExistence type="predicted"/>
<dbReference type="EMBL" id="CP027657">
    <property type="protein sequence ID" value="AVO51242.1"/>
    <property type="molecule type" value="Genomic_DNA"/>
</dbReference>
<keyword evidence="1" id="KW-0175">Coiled coil</keyword>
<sequence length="76" mass="8691">MSTHRTYPLRRLSPEAGGKLEHDHQRTTSKLAALQREHAELQNQIRTQYGTEALWQLREATRNALLLADIKQEAAA</sequence>
<dbReference type="OrthoDB" id="6961941at2"/>
<gene>
    <name evidence="3" type="ORF">C7A17_00140</name>
</gene>
<evidence type="ECO:0000313" key="4">
    <source>
        <dbReference type="Proteomes" id="UP000238327"/>
    </source>
</evidence>
<evidence type="ECO:0000256" key="1">
    <source>
        <dbReference type="SAM" id="Coils"/>
    </source>
</evidence>
<reference evidence="3 4" key="1">
    <citation type="submission" date="2018-03" db="EMBL/GenBank/DDBJ databases">
        <title>Complete genome sequence and methylome analysis of Pseudomonas mendocina NEB 698.</title>
        <authorList>
            <person name="Morgan R.D."/>
        </authorList>
    </citation>
    <scope>NUCLEOTIDE SEQUENCE [LARGE SCALE GENOMIC DNA]</scope>
    <source>
        <strain evidence="3 4">NEB698</strain>
    </source>
</reference>
<feature type="region of interest" description="Disordered" evidence="2">
    <location>
        <begin position="1"/>
        <end position="23"/>
    </location>
</feature>
<name>A0A2R3QHP1_ECTME</name>
<organism evidence="3 4">
    <name type="scientific">Ectopseudomonas mendocina</name>
    <name type="common">Pseudomonas mendocina</name>
    <dbReference type="NCBI Taxonomy" id="300"/>
    <lineage>
        <taxon>Bacteria</taxon>
        <taxon>Pseudomonadati</taxon>
        <taxon>Pseudomonadota</taxon>
        <taxon>Gammaproteobacteria</taxon>
        <taxon>Pseudomonadales</taxon>
        <taxon>Pseudomonadaceae</taxon>
        <taxon>Ectopseudomonas</taxon>
    </lineage>
</organism>
<evidence type="ECO:0000313" key="3">
    <source>
        <dbReference type="EMBL" id="AVO51242.1"/>
    </source>
</evidence>
<evidence type="ECO:0000256" key="2">
    <source>
        <dbReference type="SAM" id="MobiDB-lite"/>
    </source>
</evidence>
<dbReference type="Proteomes" id="UP000238327">
    <property type="component" value="Chromosome"/>
</dbReference>
<dbReference type="RefSeq" id="WP_106735999.1">
    <property type="nucleotide sequence ID" value="NZ_CP027657.1"/>
</dbReference>
<dbReference type="AlphaFoldDB" id="A0A2R3QHP1"/>
<accession>A0A2R3QHP1</accession>